<dbReference type="EMBL" id="KV750463">
    <property type="protein sequence ID" value="OCL04660.1"/>
    <property type="molecule type" value="Genomic_DNA"/>
</dbReference>
<keyword evidence="3" id="KW-0687">Ribonucleoprotein</keyword>
<evidence type="ECO:0000256" key="1">
    <source>
        <dbReference type="ARBA" id="ARBA00008434"/>
    </source>
</evidence>
<dbReference type="Proteomes" id="UP000250140">
    <property type="component" value="Unassembled WGS sequence"/>
</dbReference>
<comment type="similarity">
    <text evidence="1">Belongs to the universal ribosomal protein uS15 family.</text>
</comment>
<evidence type="ECO:0000313" key="5">
    <source>
        <dbReference type="EMBL" id="OCL04660.1"/>
    </source>
</evidence>
<dbReference type="GO" id="GO:1990904">
    <property type="term" value="C:ribonucleoprotein complex"/>
    <property type="evidence" value="ECO:0007669"/>
    <property type="project" value="UniProtKB-KW"/>
</dbReference>
<proteinExistence type="inferred from homology"/>
<evidence type="ECO:0000256" key="3">
    <source>
        <dbReference type="ARBA" id="ARBA00023274"/>
    </source>
</evidence>
<dbReference type="CDD" id="cd00353">
    <property type="entry name" value="Ribosomal_S15p_S13e"/>
    <property type="match status" value="1"/>
</dbReference>
<name>A0A8E2ETP5_9PEZI</name>
<reference evidence="5 6" key="1">
    <citation type="journal article" date="2016" name="Nat. Commun.">
        <title>Ectomycorrhizal ecology is imprinted in the genome of the dominant symbiotic fungus Cenococcum geophilum.</title>
        <authorList>
            <consortium name="DOE Joint Genome Institute"/>
            <person name="Peter M."/>
            <person name="Kohler A."/>
            <person name="Ohm R.A."/>
            <person name="Kuo A."/>
            <person name="Krutzmann J."/>
            <person name="Morin E."/>
            <person name="Arend M."/>
            <person name="Barry K.W."/>
            <person name="Binder M."/>
            <person name="Choi C."/>
            <person name="Clum A."/>
            <person name="Copeland A."/>
            <person name="Grisel N."/>
            <person name="Haridas S."/>
            <person name="Kipfer T."/>
            <person name="LaButti K."/>
            <person name="Lindquist E."/>
            <person name="Lipzen A."/>
            <person name="Maire R."/>
            <person name="Meier B."/>
            <person name="Mihaltcheva S."/>
            <person name="Molinier V."/>
            <person name="Murat C."/>
            <person name="Poggeler S."/>
            <person name="Quandt C.A."/>
            <person name="Sperisen C."/>
            <person name="Tritt A."/>
            <person name="Tisserant E."/>
            <person name="Crous P.W."/>
            <person name="Henrissat B."/>
            <person name="Nehls U."/>
            <person name="Egli S."/>
            <person name="Spatafora J.W."/>
            <person name="Grigoriev I.V."/>
            <person name="Martin F.M."/>
        </authorList>
    </citation>
    <scope>NUCLEOTIDE SEQUENCE [LARGE SCALE GENOMIC DNA]</scope>
    <source>
        <strain evidence="5 6">CBS 207.34</strain>
    </source>
</reference>
<dbReference type="GO" id="GO:0003735">
    <property type="term" value="F:structural constituent of ribosome"/>
    <property type="evidence" value="ECO:0007669"/>
    <property type="project" value="InterPro"/>
</dbReference>
<dbReference type="Pfam" id="PF00312">
    <property type="entry name" value="Ribosomal_S15"/>
    <property type="match status" value="1"/>
</dbReference>
<protein>
    <recommendedName>
        <fullName evidence="7">Ribosomal protein S15</fullName>
    </recommendedName>
</protein>
<feature type="region of interest" description="Disordered" evidence="4">
    <location>
        <begin position="89"/>
        <end position="109"/>
    </location>
</feature>
<dbReference type="InterPro" id="IPR009068">
    <property type="entry name" value="uS15_NS1_RNA-bd_sf"/>
</dbReference>
<dbReference type="SUPFAM" id="SSF47060">
    <property type="entry name" value="S15/NS1 RNA-binding domain"/>
    <property type="match status" value="1"/>
</dbReference>
<dbReference type="InterPro" id="IPR005290">
    <property type="entry name" value="Ribosomal_uS15_bac-type"/>
</dbReference>
<feature type="region of interest" description="Disordered" evidence="4">
    <location>
        <begin position="208"/>
        <end position="246"/>
    </location>
</feature>
<sequence length="323" mass="35725">MPPRIPIPTCLRASRAACPTNTFSLTIRSFTATASPQAQKQKRKYQDPYTLAQARARKAANLSRQEALRKERTEALGDPVKGITTPFVESFDTGLPPNQEPTSKAQSSKPILEEKPHLNYFLSPSEVEDAIVRSEQLAVPPTNKASTRKPVNDHHGILENDENSEIALVASHTRAATAIQRITGLQNGSSKDRLHVNIQRCIEMFGRHNTDSALPPKPSAQLTPGADPAPKTNPAAAKRGGPDTGSSEVQIAILTAKIRTLAEFLQTRGKKDKANKRNLRLLVHRRQKLLQYLRRKERGGPRWQHCIETLGLTEGTWKGEIIL</sequence>
<dbReference type="SMART" id="SM01387">
    <property type="entry name" value="Ribosomal_S15"/>
    <property type="match status" value="1"/>
</dbReference>
<dbReference type="GO" id="GO:0005737">
    <property type="term" value="C:cytoplasm"/>
    <property type="evidence" value="ECO:0007669"/>
    <property type="project" value="UniProtKB-ARBA"/>
</dbReference>
<gene>
    <name evidence="5" type="ORF">AOQ84DRAFT_324085</name>
</gene>
<evidence type="ECO:0000313" key="6">
    <source>
        <dbReference type="Proteomes" id="UP000250140"/>
    </source>
</evidence>
<dbReference type="AlphaFoldDB" id="A0A8E2ETP5"/>
<accession>A0A8E2ETP5</accession>
<keyword evidence="6" id="KW-1185">Reference proteome</keyword>
<feature type="compositionally biased region" description="Polar residues" evidence="4">
    <location>
        <begin position="100"/>
        <end position="109"/>
    </location>
</feature>
<evidence type="ECO:0008006" key="7">
    <source>
        <dbReference type="Google" id="ProtNLM"/>
    </source>
</evidence>
<dbReference type="OrthoDB" id="441444at2759"/>
<organism evidence="5 6">
    <name type="scientific">Glonium stellatum</name>
    <dbReference type="NCBI Taxonomy" id="574774"/>
    <lineage>
        <taxon>Eukaryota</taxon>
        <taxon>Fungi</taxon>
        <taxon>Dikarya</taxon>
        <taxon>Ascomycota</taxon>
        <taxon>Pezizomycotina</taxon>
        <taxon>Dothideomycetes</taxon>
        <taxon>Pleosporomycetidae</taxon>
        <taxon>Gloniales</taxon>
        <taxon>Gloniaceae</taxon>
        <taxon>Glonium</taxon>
    </lineage>
</organism>
<evidence type="ECO:0000256" key="2">
    <source>
        <dbReference type="ARBA" id="ARBA00022980"/>
    </source>
</evidence>
<dbReference type="InterPro" id="IPR000589">
    <property type="entry name" value="Ribosomal_uS15"/>
</dbReference>
<dbReference type="Gene3D" id="1.10.287.10">
    <property type="entry name" value="S15/NS1, RNA-binding"/>
    <property type="match status" value="1"/>
</dbReference>
<keyword evidence="2" id="KW-0689">Ribosomal protein</keyword>
<dbReference type="GO" id="GO:0005840">
    <property type="term" value="C:ribosome"/>
    <property type="evidence" value="ECO:0007669"/>
    <property type="project" value="UniProtKB-KW"/>
</dbReference>
<dbReference type="PANTHER" id="PTHR23321">
    <property type="entry name" value="RIBOSOMAL PROTEIN S15, BACTERIAL AND ORGANELLAR"/>
    <property type="match status" value="1"/>
</dbReference>
<dbReference type="PANTHER" id="PTHR23321:SF26">
    <property type="entry name" value="SMALL RIBOSOMAL SUBUNIT PROTEIN US15M"/>
    <property type="match status" value="1"/>
</dbReference>
<evidence type="ECO:0000256" key="4">
    <source>
        <dbReference type="SAM" id="MobiDB-lite"/>
    </source>
</evidence>
<dbReference type="GO" id="GO:0006412">
    <property type="term" value="P:translation"/>
    <property type="evidence" value="ECO:0007669"/>
    <property type="project" value="InterPro"/>
</dbReference>